<dbReference type="EMBL" id="NITY01000006">
    <property type="protein sequence ID" value="PHM40339.1"/>
    <property type="molecule type" value="Genomic_DNA"/>
</dbReference>
<protein>
    <submittedName>
        <fullName evidence="1">Uncharacterized protein</fullName>
    </submittedName>
</protein>
<proteinExistence type="predicted"/>
<gene>
    <name evidence="1" type="ORF">Xmau_02100</name>
</gene>
<reference evidence="1 2" key="1">
    <citation type="journal article" date="2017" name="Nat. Microbiol.">
        <title>Natural product diversity associated with the nematode symbionts Photorhabdus and Xenorhabdus.</title>
        <authorList>
            <person name="Tobias N.J."/>
            <person name="Wolff H."/>
            <person name="Djahanschiri B."/>
            <person name="Grundmann F."/>
            <person name="Kronenwerth M."/>
            <person name="Shi Y.M."/>
            <person name="Simonyi S."/>
            <person name="Grun P."/>
            <person name="Shapiro-Ilan D."/>
            <person name="Pidot S.J."/>
            <person name="Stinear T.P."/>
            <person name="Ebersberger I."/>
            <person name="Bode H.B."/>
        </authorList>
    </citation>
    <scope>NUCLEOTIDE SEQUENCE [LARGE SCALE GENOMIC DNA]</scope>
    <source>
        <strain evidence="1 2">DSM 17908</strain>
    </source>
</reference>
<evidence type="ECO:0000313" key="2">
    <source>
        <dbReference type="Proteomes" id="UP000224607"/>
    </source>
</evidence>
<name>A0A2G0P0D1_9GAMM</name>
<sequence>MYLVTRSDAHIALVAAHRANALTLRRAVFIDFMASGFTAHGETNATAAEQPAFFLLFQQIVGLGFGSSSDVYVITRLQSHILITNYCRTTHSKVIACRNTDTVTTKQGTLLTGDMVFLYCVGLAG</sequence>
<evidence type="ECO:0000313" key="1">
    <source>
        <dbReference type="EMBL" id="PHM40339.1"/>
    </source>
</evidence>
<dbReference type="Proteomes" id="UP000224607">
    <property type="component" value="Unassembled WGS sequence"/>
</dbReference>
<comment type="caution">
    <text evidence="1">The sequence shown here is derived from an EMBL/GenBank/DDBJ whole genome shotgun (WGS) entry which is preliminary data.</text>
</comment>
<organism evidence="1 2">
    <name type="scientific">Xenorhabdus mauleonii</name>
    <dbReference type="NCBI Taxonomy" id="351675"/>
    <lineage>
        <taxon>Bacteria</taxon>
        <taxon>Pseudomonadati</taxon>
        <taxon>Pseudomonadota</taxon>
        <taxon>Gammaproteobacteria</taxon>
        <taxon>Enterobacterales</taxon>
        <taxon>Morganellaceae</taxon>
        <taxon>Xenorhabdus</taxon>
    </lineage>
</organism>
<keyword evidence="2" id="KW-1185">Reference proteome</keyword>
<accession>A0A2G0P0D1</accession>